<gene>
    <name evidence="2" type="ORF">PV328_001603</name>
</gene>
<proteinExistence type="predicted"/>
<evidence type="ECO:0008006" key="4">
    <source>
        <dbReference type="Google" id="ProtNLM"/>
    </source>
</evidence>
<reference evidence="2" key="1">
    <citation type="journal article" date="2023" name="bioRxiv">
        <title>Scaffold-level genome assemblies of two parasitoid biocontrol wasps reveal the parthenogenesis mechanism and an associated novel virus.</title>
        <authorList>
            <person name="Inwood S."/>
            <person name="Skelly J."/>
            <person name="Guhlin J."/>
            <person name="Harrop T."/>
            <person name="Goldson S."/>
            <person name="Dearden P."/>
        </authorList>
    </citation>
    <scope>NUCLEOTIDE SEQUENCE</scope>
    <source>
        <strain evidence="2">Irish</strain>
        <tissue evidence="2">Whole body</tissue>
    </source>
</reference>
<keyword evidence="3" id="KW-1185">Reference proteome</keyword>
<dbReference type="EMBL" id="JAQQBS010000001">
    <property type="protein sequence ID" value="KAK0177562.1"/>
    <property type="molecule type" value="Genomic_DNA"/>
</dbReference>
<reference evidence="2" key="2">
    <citation type="submission" date="2023-03" db="EMBL/GenBank/DDBJ databases">
        <authorList>
            <person name="Inwood S.N."/>
            <person name="Skelly J.G."/>
            <person name="Guhlin J."/>
            <person name="Harrop T.W.R."/>
            <person name="Goldson S.G."/>
            <person name="Dearden P.K."/>
        </authorList>
    </citation>
    <scope>NUCLEOTIDE SEQUENCE</scope>
    <source>
        <strain evidence="2">Irish</strain>
        <tissue evidence="2">Whole body</tissue>
    </source>
</reference>
<evidence type="ECO:0000313" key="3">
    <source>
        <dbReference type="Proteomes" id="UP001168990"/>
    </source>
</evidence>
<evidence type="ECO:0000256" key="1">
    <source>
        <dbReference type="SAM" id="SignalP"/>
    </source>
</evidence>
<feature type="chain" id="PRO_5041390593" description="Lipocalin/cytosolic fatty-acid binding domain-containing protein" evidence="1">
    <location>
        <begin position="24"/>
        <end position="100"/>
    </location>
</feature>
<dbReference type="Proteomes" id="UP001168990">
    <property type="component" value="Unassembled WGS sequence"/>
</dbReference>
<keyword evidence="1" id="KW-0732">Signal</keyword>
<comment type="caution">
    <text evidence="2">The sequence shown here is derived from an EMBL/GenBank/DDBJ whole genome shotgun (WGS) entry which is preliminary data.</text>
</comment>
<protein>
    <recommendedName>
        <fullName evidence="4">Lipocalin/cytosolic fatty-acid binding domain-containing protein</fullName>
    </recommendedName>
</protein>
<feature type="signal peptide" evidence="1">
    <location>
        <begin position="1"/>
        <end position="23"/>
    </location>
</feature>
<evidence type="ECO:0000313" key="2">
    <source>
        <dbReference type="EMBL" id="KAK0177562.1"/>
    </source>
</evidence>
<sequence>MAIKNILLVTLLITLETCNYVHPEAQLEQEILPKNLTAILGKWYLLAVTYSNESANIPCWRIDIIEKPLVNNNNSTSFKFKNLRFLLFSAKLLKLDGKVK</sequence>
<organism evidence="2 3">
    <name type="scientific">Microctonus aethiopoides</name>
    <dbReference type="NCBI Taxonomy" id="144406"/>
    <lineage>
        <taxon>Eukaryota</taxon>
        <taxon>Metazoa</taxon>
        <taxon>Ecdysozoa</taxon>
        <taxon>Arthropoda</taxon>
        <taxon>Hexapoda</taxon>
        <taxon>Insecta</taxon>
        <taxon>Pterygota</taxon>
        <taxon>Neoptera</taxon>
        <taxon>Endopterygota</taxon>
        <taxon>Hymenoptera</taxon>
        <taxon>Apocrita</taxon>
        <taxon>Ichneumonoidea</taxon>
        <taxon>Braconidae</taxon>
        <taxon>Euphorinae</taxon>
        <taxon>Microctonus</taxon>
    </lineage>
</organism>
<dbReference type="AlphaFoldDB" id="A0AA39FXA3"/>
<accession>A0AA39FXA3</accession>
<name>A0AA39FXA3_9HYME</name>